<dbReference type="RefSeq" id="WP_123261498.1">
    <property type="nucleotide sequence ID" value="NZ_RJTX01000001.1"/>
</dbReference>
<gene>
    <name evidence="2" type="ORF">BCF50_1059</name>
    <name evidence="1" type="ORF">EGI05_02575</name>
</gene>
<dbReference type="EMBL" id="SOQW01000001">
    <property type="protein sequence ID" value="TDX95282.1"/>
    <property type="molecule type" value="Genomic_DNA"/>
</dbReference>
<evidence type="ECO:0008006" key="5">
    <source>
        <dbReference type="Google" id="ProtNLM"/>
    </source>
</evidence>
<evidence type="ECO:0000313" key="4">
    <source>
        <dbReference type="Proteomes" id="UP000295709"/>
    </source>
</evidence>
<evidence type="ECO:0000313" key="3">
    <source>
        <dbReference type="Proteomes" id="UP000269375"/>
    </source>
</evidence>
<dbReference type="AlphaFoldDB" id="A0A3N0W3Z8"/>
<proteinExistence type="predicted"/>
<name>A0A3N0W3Z8_9FLAO</name>
<dbReference type="Proteomes" id="UP000269375">
    <property type="component" value="Unassembled WGS sequence"/>
</dbReference>
<dbReference type="NCBIfam" id="NF047798">
    <property type="entry name" value="leader_Chryseo"/>
    <property type="match status" value="1"/>
</dbReference>
<dbReference type="EMBL" id="RJTX01000001">
    <property type="protein sequence ID" value="ROH99789.1"/>
    <property type="molecule type" value="Genomic_DNA"/>
</dbReference>
<evidence type="ECO:0000313" key="2">
    <source>
        <dbReference type="EMBL" id="TDX95282.1"/>
    </source>
</evidence>
<organism evidence="1 3">
    <name type="scientific">Chryseobacterium daecheongense</name>
    <dbReference type="NCBI Taxonomy" id="192389"/>
    <lineage>
        <taxon>Bacteria</taxon>
        <taxon>Pseudomonadati</taxon>
        <taxon>Bacteroidota</taxon>
        <taxon>Flavobacteriia</taxon>
        <taxon>Flavobacteriales</taxon>
        <taxon>Weeksellaceae</taxon>
        <taxon>Chryseobacterium group</taxon>
        <taxon>Chryseobacterium</taxon>
    </lineage>
</organism>
<reference evidence="2 4" key="2">
    <citation type="submission" date="2019-03" db="EMBL/GenBank/DDBJ databases">
        <title>Genomic Encyclopedia of Archaeal and Bacterial Type Strains, Phase II (KMG-II): from individual species to whole genera.</title>
        <authorList>
            <person name="Goeker M."/>
        </authorList>
    </citation>
    <scope>NUCLEOTIDE SEQUENCE [LARGE SCALE GENOMIC DNA]</scope>
    <source>
        <strain evidence="2 4">DSM 15235</strain>
    </source>
</reference>
<accession>A0A3N0W3Z8</accession>
<sequence>MKNLKKLNRNELRTISGNGLLDNIVGAANGLGGVVSGAVNGAGAIVGGVVGGAVGTIGGAVGSAGNLAGSTLCQVQCVINGIVTIKLLACGSTC</sequence>
<dbReference type="Proteomes" id="UP000295709">
    <property type="component" value="Unassembled WGS sequence"/>
</dbReference>
<dbReference type="InterPro" id="IPR058074">
    <property type="entry name" value="Bacteriocin-like"/>
</dbReference>
<keyword evidence="4" id="KW-1185">Reference proteome</keyword>
<protein>
    <recommendedName>
        <fullName evidence="5">Bacteriocin</fullName>
    </recommendedName>
</protein>
<reference evidence="1" key="1">
    <citation type="submission" date="2018-11" db="EMBL/GenBank/DDBJ databases">
        <title>Proposal to divide the Flavobacteriaceae and reorganize its genera based on Amino Acid Identity values calculated from whole genome sequences.</title>
        <authorList>
            <person name="Nicholson A.C."/>
            <person name="Gulvik C.A."/>
            <person name="Whitney A.M."/>
            <person name="Humrighouse B.W."/>
            <person name="Bell M."/>
            <person name="Holmes B."/>
            <person name="Steigerwalt A."/>
            <person name="Villarma A."/>
            <person name="Sheth M."/>
            <person name="Batra D."/>
            <person name="Pryor J."/>
            <person name="Bernardet J.-F."/>
            <person name="Hugo C."/>
            <person name="Kampfer P."/>
            <person name="Newman J."/>
            <person name="Mcquiston J.R."/>
        </authorList>
    </citation>
    <scope>NUCLEOTIDE SEQUENCE</scope>
    <source>
        <strain evidence="1">DSM 15235</strain>
    </source>
</reference>
<evidence type="ECO:0000313" key="1">
    <source>
        <dbReference type="EMBL" id="ROH99789.1"/>
    </source>
</evidence>
<comment type="caution">
    <text evidence="1">The sequence shown here is derived from an EMBL/GenBank/DDBJ whole genome shotgun (WGS) entry which is preliminary data.</text>
</comment>